<dbReference type="Gene3D" id="1.25.10.10">
    <property type="entry name" value="Leucine-rich Repeat Variant"/>
    <property type="match status" value="1"/>
</dbReference>
<accession>A0A2H0LQ79</accession>
<dbReference type="EMBL" id="PCVY01000040">
    <property type="protein sequence ID" value="PIQ86589.1"/>
    <property type="molecule type" value="Genomic_DNA"/>
</dbReference>
<protein>
    <recommendedName>
        <fullName evidence="3">HEAT repeat domain-containing protein</fullName>
    </recommendedName>
</protein>
<dbReference type="SUPFAM" id="SSF48371">
    <property type="entry name" value="ARM repeat"/>
    <property type="match status" value="1"/>
</dbReference>
<gene>
    <name evidence="1" type="ORF">COV74_04215</name>
</gene>
<dbReference type="AlphaFoldDB" id="A0A2H0LQ79"/>
<name>A0A2H0LQ79_9BACT</name>
<dbReference type="Proteomes" id="UP000230859">
    <property type="component" value="Unassembled WGS sequence"/>
</dbReference>
<reference evidence="1 2" key="1">
    <citation type="submission" date="2017-09" db="EMBL/GenBank/DDBJ databases">
        <title>Depth-based differentiation of microbial function through sediment-hosted aquifers and enrichment of novel symbionts in the deep terrestrial subsurface.</title>
        <authorList>
            <person name="Probst A.J."/>
            <person name="Ladd B."/>
            <person name="Jarett J.K."/>
            <person name="Geller-Mcgrath D.E."/>
            <person name="Sieber C.M."/>
            <person name="Emerson J.B."/>
            <person name="Anantharaman K."/>
            <person name="Thomas B.C."/>
            <person name="Malmstrom R."/>
            <person name="Stieglmeier M."/>
            <person name="Klingl A."/>
            <person name="Woyke T."/>
            <person name="Ryan C.M."/>
            <person name="Banfield J.F."/>
        </authorList>
    </citation>
    <scope>NUCLEOTIDE SEQUENCE [LARGE SCALE GENOMIC DNA]</scope>
    <source>
        <strain evidence="1">CG11_big_fil_rev_8_21_14_0_20_45_26</strain>
    </source>
</reference>
<sequence length="268" mass="31570">MRDSALQTLENVLRSDEERREALKILTHYPDEAFNQALLKILHNKHEAIPFRRDAAETLKHTADIDTLRVLHDTLFDRHEKDYFVRDECLAILWDTMPASDKETFLSELLGLAQDTMESADVREYVIGYLQNANFIPEKEPDWASRILQDREEPVPVRTAALTYMETLQYKILIELMPALLIRAHEDRNFREILMLKASYLSHKDIHQVFRSILSNQHEPYWARHLALNLLQNDAGDKELAIFLLEIWKREKNGPMRDEIKLAREKLK</sequence>
<proteinExistence type="predicted"/>
<evidence type="ECO:0000313" key="1">
    <source>
        <dbReference type="EMBL" id="PIQ86589.1"/>
    </source>
</evidence>
<dbReference type="InterPro" id="IPR011989">
    <property type="entry name" value="ARM-like"/>
</dbReference>
<organism evidence="1 2">
    <name type="scientific">Candidatus Abzuiibacterium crystallinum</name>
    <dbReference type="NCBI Taxonomy" id="1974748"/>
    <lineage>
        <taxon>Bacteria</taxon>
        <taxon>Pseudomonadati</taxon>
        <taxon>Candidatus Omnitrophota</taxon>
        <taxon>Candidatus Abzuiibacterium</taxon>
    </lineage>
</organism>
<evidence type="ECO:0008006" key="3">
    <source>
        <dbReference type="Google" id="ProtNLM"/>
    </source>
</evidence>
<evidence type="ECO:0000313" key="2">
    <source>
        <dbReference type="Proteomes" id="UP000230859"/>
    </source>
</evidence>
<comment type="caution">
    <text evidence="1">The sequence shown here is derived from an EMBL/GenBank/DDBJ whole genome shotgun (WGS) entry which is preliminary data.</text>
</comment>
<dbReference type="InterPro" id="IPR016024">
    <property type="entry name" value="ARM-type_fold"/>
</dbReference>